<reference evidence="3" key="1">
    <citation type="submission" date="2015-07" db="EMBL/GenBank/DDBJ databases">
        <title>Fjat-10036 dsm4.</title>
        <authorList>
            <person name="Liu B."/>
            <person name="Wang J."/>
            <person name="Zhu Y."/>
            <person name="Liu G."/>
            <person name="Chen Q."/>
            <person name="Chen Z."/>
            <person name="Lan J."/>
            <person name="Che J."/>
            <person name="Ge C."/>
            <person name="Shi H."/>
            <person name="Pan Z."/>
            <person name="Liu X."/>
        </authorList>
    </citation>
    <scope>NUCLEOTIDE SEQUENCE [LARGE SCALE GENOMIC DNA]</scope>
    <source>
        <strain evidence="3">DSM 4</strain>
    </source>
</reference>
<sequence>MKGDFINKRDIPEAYYILNRKRRVRIEQFAKAKGKSIAEFRPKAEDDPPGTLDNTAMSLT</sequence>
<feature type="compositionally biased region" description="Basic and acidic residues" evidence="1">
    <location>
        <begin position="37"/>
        <end position="46"/>
    </location>
</feature>
<name>A0A0M0GCM5_SPOGL</name>
<evidence type="ECO:0000313" key="3">
    <source>
        <dbReference type="Proteomes" id="UP000037109"/>
    </source>
</evidence>
<evidence type="ECO:0000256" key="1">
    <source>
        <dbReference type="SAM" id="MobiDB-lite"/>
    </source>
</evidence>
<dbReference type="STRING" id="1459.AF332_12640"/>
<protein>
    <submittedName>
        <fullName evidence="2">Uncharacterized protein</fullName>
    </submittedName>
</protein>
<gene>
    <name evidence="2" type="ORF">AF332_12640</name>
</gene>
<organism evidence="2 3">
    <name type="scientific">Sporosarcina globispora</name>
    <name type="common">Bacillus globisporus</name>
    <dbReference type="NCBI Taxonomy" id="1459"/>
    <lineage>
        <taxon>Bacteria</taxon>
        <taxon>Bacillati</taxon>
        <taxon>Bacillota</taxon>
        <taxon>Bacilli</taxon>
        <taxon>Bacillales</taxon>
        <taxon>Caryophanaceae</taxon>
        <taxon>Sporosarcina</taxon>
    </lineage>
</organism>
<accession>A0A0M0GCM5</accession>
<dbReference type="AlphaFoldDB" id="A0A0M0GCM5"/>
<dbReference type="EMBL" id="LGUF01000007">
    <property type="protein sequence ID" value="KON87594.1"/>
    <property type="molecule type" value="Genomic_DNA"/>
</dbReference>
<proteinExistence type="predicted"/>
<keyword evidence="3" id="KW-1185">Reference proteome</keyword>
<dbReference type="RefSeq" id="WP_053434953.1">
    <property type="nucleotide sequence ID" value="NZ_LGUF01000007.1"/>
</dbReference>
<evidence type="ECO:0000313" key="2">
    <source>
        <dbReference type="EMBL" id="KON87594.1"/>
    </source>
</evidence>
<comment type="caution">
    <text evidence="2">The sequence shown here is derived from an EMBL/GenBank/DDBJ whole genome shotgun (WGS) entry which is preliminary data.</text>
</comment>
<dbReference type="PATRIC" id="fig|1459.3.peg.2728"/>
<dbReference type="Proteomes" id="UP000037109">
    <property type="component" value="Unassembled WGS sequence"/>
</dbReference>
<feature type="region of interest" description="Disordered" evidence="1">
    <location>
        <begin position="37"/>
        <end position="60"/>
    </location>
</feature>